<feature type="domain" description="CdaR GGDEF-like" evidence="4">
    <location>
        <begin position="299"/>
        <end position="435"/>
    </location>
</feature>
<evidence type="ECO:0000259" key="4">
    <source>
        <dbReference type="Pfam" id="PF17853"/>
    </source>
</evidence>
<comment type="caution">
    <text evidence="5">The sequence shown here is derived from an EMBL/GenBank/DDBJ whole genome shotgun (WGS) entry which is preliminary data.</text>
</comment>
<name>A0A5R9GHS2_9BACL</name>
<dbReference type="OrthoDB" id="142218at2"/>
<reference evidence="5 6" key="1">
    <citation type="submission" date="2019-05" db="EMBL/GenBank/DDBJ databases">
        <authorList>
            <person name="Narsing Rao M.P."/>
            <person name="Li W.J."/>
        </authorList>
    </citation>
    <scope>NUCLEOTIDE SEQUENCE [LARGE SCALE GENOMIC DNA]</scope>
    <source>
        <strain evidence="5 6">SYSU_K30003</strain>
    </source>
</reference>
<evidence type="ECO:0000256" key="1">
    <source>
        <dbReference type="ARBA" id="ARBA00006754"/>
    </source>
</evidence>
<dbReference type="InterPro" id="IPR042070">
    <property type="entry name" value="PucR_C-HTH_sf"/>
</dbReference>
<dbReference type="Gene3D" id="1.10.10.2840">
    <property type="entry name" value="PucR C-terminal helix-turn-helix domain"/>
    <property type="match status" value="1"/>
</dbReference>
<evidence type="ECO:0000313" key="5">
    <source>
        <dbReference type="EMBL" id="TLS54036.1"/>
    </source>
</evidence>
<feature type="domain" description="Purine catabolism PurC-like" evidence="2">
    <location>
        <begin position="5"/>
        <end position="121"/>
    </location>
</feature>
<accession>A0A5R9GHS2</accession>
<feature type="domain" description="PucR C-terminal helix-turn-helix" evidence="3">
    <location>
        <begin position="488"/>
        <end position="544"/>
    </location>
</feature>
<sequence>MELRELLRLTTLKDATVLAGSRGIDRKVSSVNIMDAPDIVDFVKPEQLLLTNAYAIKDTPSALVRIIERMAAGRGAGIFIKTKRFLRELPEDVLLRANELDFPIVELHMQYSLGEVLHQTLGFILEKQTEHFRYALDMHKQFSEMMMKGRGLPQLVEALASILDCHVLITDERNDAMIVSKSLKTVRHEPVVRRIAEMVRRHSSEASLAPGASCLWGESPYQPFEVSFHPIETFSRQCFLVFIRSEQTGSPEGPFRQLAVEQAANVIEFEWMKRHAVKERSRRFKFEFFSDLVEGLIQSEEEIYHRGRTYYDFEPHPHCLIAAMTDGRSRDGITASSPEEAIPFATKELIYDRIKLHMEQSAIPYVRFMKNDLFCILLNAKNLPFPAAAIDVARRLQHELHARHGLSISFGIGTPVESFISLSVSYKEALEALKAGTEKRKPRFVETYTAKQTEDLLRFLPLDVIKNYYSTTFNRLLDVDDKEKTELQKTVRTFLEHQGSISDTSKKLFIHRNTVVYRLQKYERLTQRSLLDPNDTLRIRLALIMEKLLENAPSETEAPKD</sequence>
<dbReference type="AlphaFoldDB" id="A0A5R9GHS2"/>
<dbReference type="PANTHER" id="PTHR33744:SF1">
    <property type="entry name" value="DNA-BINDING TRANSCRIPTIONAL ACTIVATOR ADER"/>
    <property type="match status" value="1"/>
</dbReference>
<comment type="similarity">
    <text evidence="1">Belongs to the CdaR family.</text>
</comment>
<dbReference type="Pfam" id="PF13556">
    <property type="entry name" value="HTH_30"/>
    <property type="match status" value="1"/>
</dbReference>
<protein>
    <submittedName>
        <fullName evidence="5">PucR family transcriptional regulator</fullName>
    </submittedName>
</protein>
<dbReference type="EMBL" id="VCIW01000001">
    <property type="protein sequence ID" value="TLS54036.1"/>
    <property type="molecule type" value="Genomic_DNA"/>
</dbReference>
<organism evidence="5 6">
    <name type="scientific">Paenibacillus antri</name>
    <dbReference type="NCBI Taxonomy" id="2582848"/>
    <lineage>
        <taxon>Bacteria</taxon>
        <taxon>Bacillati</taxon>
        <taxon>Bacillota</taxon>
        <taxon>Bacilli</taxon>
        <taxon>Bacillales</taxon>
        <taxon>Paenibacillaceae</taxon>
        <taxon>Paenibacillus</taxon>
    </lineage>
</organism>
<dbReference type="InterPro" id="IPR051448">
    <property type="entry name" value="CdaR-like_regulators"/>
</dbReference>
<evidence type="ECO:0000313" key="6">
    <source>
        <dbReference type="Proteomes" id="UP000309676"/>
    </source>
</evidence>
<dbReference type="PANTHER" id="PTHR33744">
    <property type="entry name" value="CARBOHYDRATE DIACID REGULATOR"/>
    <property type="match status" value="1"/>
</dbReference>
<dbReference type="Proteomes" id="UP000309676">
    <property type="component" value="Unassembled WGS sequence"/>
</dbReference>
<evidence type="ECO:0000259" key="2">
    <source>
        <dbReference type="Pfam" id="PF07905"/>
    </source>
</evidence>
<keyword evidence="6" id="KW-1185">Reference proteome</keyword>
<evidence type="ECO:0000259" key="3">
    <source>
        <dbReference type="Pfam" id="PF13556"/>
    </source>
</evidence>
<proteinExistence type="inferred from homology"/>
<dbReference type="Pfam" id="PF07905">
    <property type="entry name" value="PucR"/>
    <property type="match status" value="1"/>
</dbReference>
<dbReference type="InterPro" id="IPR025736">
    <property type="entry name" value="PucR_C-HTH_dom"/>
</dbReference>
<dbReference type="Pfam" id="PF17853">
    <property type="entry name" value="GGDEF_2"/>
    <property type="match status" value="1"/>
</dbReference>
<dbReference type="InterPro" id="IPR012914">
    <property type="entry name" value="PucR_dom"/>
</dbReference>
<gene>
    <name evidence="5" type="ORF">FE782_01410</name>
</gene>
<dbReference type="RefSeq" id="WP_138191750.1">
    <property type="nucleotide sequence ID" value="NZ_VCIW01000001.1"/>
</dbReference>
<dbReference type="InterPro" id="IPR041522">
    <property type="entry name" value="CdaR_GGDEF"/>
</dbReference>